<feature type="region of interest" description="Disordered" evidence="1">
    <location>
        <begin position="568"/>
        <end position="590"/>
    </location>
</feature>
<feature type="compositionally biased region" description="Basic and acidic residues" evidence="1">
    <location>
        <begin position="439"/>
        <end position="449"/>
    </location>
</feature>
<feature type="domain" description="Protein kinase" evidence="2">
    <location>
        <begin position="73"/>
        <end position="408"/>
    </location>
</feature>
<accession>M1I5T4</accession>
<dbReference type="SUPFAM" id="SSF56112">
    <property type="entry name" value="Protein kinase-like (PK-like)"/>
    <property type="match status" value="1"/>
</dbReference>
<dbReference type="PROSITE" id="PS50011">
    <property type="entry name" value="PROTEIN_KINASE_DOM"/>
    <property type="match status" value="1"/>
</dbReference>
<evidence type="ECO:0000256" key="1">
    <source>
        <dbReference type="SAM" id="MobiDB-lite"/>
    </source>
</evidence>
<organism evidence="3 4">
    <name type="scientific">Paramecium bursaria Chlorella virus IL3A</name>
    <name type="common">PBCV-IL3A</name>
    <dbReference type="NCBI Taxonomy" id="46019"/>
    <lineage>
        <taxon>Viruses</taxon>
        <taxon>Varidnaviria</taxon>
        <taxon>Bamfordvirae</taxon>
        <taxon>Nucleocytoviricota</taxon>
        <taxon>Megaviricetes</taxon>
        <taxon>Algavirales</taxon>
        <taxon>Phycodnaviridae</taxon>
        <taxon>Chlorovirus</taxon>
        <taxon>Chlorovirus illinoense</taxon>
    </lineage>
</organism>
<dbReference type="Proteomes" id="UP000247091">
    <property type="component" value="Segment"/>
</dbReference>
<dbReference type="InterPro" id="IPR011009">
    <property type="entry name" value="Kinase-like_dom_sf"/>
</dbReference>
<organismHost>
    <name type="scientific">Chlorella</name>
    <dbReference type="NCBI Taxonomy" id="3071"/>
</organismHost>
<proteinExistence type="predicted"/>
<dbReference type="InterPro" id="IPR004147">
    <property type="entry name" value="ABC1_dom"/>
</dbReference>
<dbReference type="InterPro" id="IPR000719">
    <property type="entry name" value="Prot_kinase_dom"/>
</dbReference>
<evidence type="ECO:0000313" key="3">
    <source>
        <dbReference type="EMBL" id="AGE53855.1"/>
    </source>
</evidence>
<gene>
    <name evidence="3" type="primary">IL-3A_308L</name>
    <name evidence="3" type="ORF">PBCVIL3A_308L</name>
</gene>
<dbReference type="Gene3D" id="1.10.510.10">
    <property type="entry name" value="Transferase(Phosphotransferase) domain 1"/>
    <property type="match status" value="1"/>
</dbReference>
<reference evidence="3 4" key="1">
    <citation type="submission" date="2012-10" db="EMBL/GenBank/DDBJ databases">
        <title>Towards defining the chloroviruses: a genomic journey through a genus of large DNA viruses.</title>
        <authorList>
            <person name="Jeanniard A."/>
            <person name="Dunigan D.D."/>
            <person name="Gurnon J.R."/>
            <person name="Agarkova I."/>
            <person name="Kang M."/>
            <person name="Vitek J."/>
            <person name="Duncan G."/>
            <person name="McClung O.W."/>
            <person name="Larsen M."/>
            <person name="Claverie J.-M."/>
            <person name="Van Etten J.L."/>
            <person name="Blanc G."/>
        </authorList>
    </citation>
    <scope>NUCLEOTIDE SEQUENCE [LARGE SCALE GENOMIC DNA]</scope>
</reference>
<evidence type="ECO:0000259" key="2">
    <source>
        <dbReference type="PROSITE" id="PS50011"/>
    </source>
</evidence>
<dbReference type="GO" id="GO:0005524">
    <property type="term" value="F:ATP binding"/>
    <property type="evidence" value="ECO:0007669"/>
    <property type="project" value="InterPro"/>
</dbReference>
<dbReference type="InterPro" id="IPR014897">
    <property type="entry name" value="PBCV_basic_adap"/>
</dbReference>
<feature type="compositionally biased region" description="Low complexity" evidence="1">
    <location>
        <begin position="426"/>
        <end position="438"/>
    </location>
</feature>
<feature type="region of interest" description="Disordered" evidence="1">
    <location>
        <begin position="381"/>
        <end position="452"/>
    </location>
</feature>
<dbReference type="Pfam" id="PF08789">
    <property type="entry name" value="PBCV_basic_adap"/>
    <property type="match status" value="3"/>
</dbReference>
<dbReference type="GO" id="GO:0004672">
    <property type="term" value="F:protein kinase activity"/>
    <property type="evidence" value="ECO:0007669"/>
    <property type="project" value="InterPro"/>
</dbReference>
<protein>
    <submittedName>
        <fullName evidence="3">PBCV-specific basic adaptor domain-containing protein</fullName>
    </submittedName>
</protein>
<dbReference type="Pfam" id="PF03109">
    <property type="entry name" value="ABC1"/>
    <property type="match status" value="1"/>
</dbReference>
<sequence length="626" mass="71119">MNISTKYQQNIFHICIMSTTPERQIAYALSPEPPGRAESHRIPKTLRPMKNLRISEANKISKVVSSDIKFTPSKFGKKIGGGVYGSAYSAKVTASLMEQIKIGLNNGGGKVFKELPKAGSSVIIKVAKQKSDMSDEVFFKESARENVVHKELSVGHCYKIPDATKGTCISEYVPNFYLSYIIGTSKKHVCVTFMDFAGEMTATGYFRYLRKTKPGRDFYARYYVYFEKVICSLWLAGYVHGDLHRDNIMVNKNGEVKLIDFGFALKLPEPFVKGIANGITKMIKERNPRSFADLWTKETVNGIRIVNYTNRVVKGRGFSWYNPDYKVLQTFYNEVPVEQRSLIPMLRSQMWGVRSQPGRKMAPEERNVKFYRKISKSPGSPIKRLFETSPNSSLESGEIHGTPAKKWVPKNGRYWANEPTPSEYKSPTPVSRRSPTPVSRKEPTPPTEKRKFKRRIRYRDADDYVKTRGEIDSKKLTPPTEVDAKKRKVFRNAKDRTHVYDNNYKKVYVKKVFSPKAPTPKDPTPATAELEKVNAKGRRVFRDTKGRTFVKQDGKKVYVKKLFTPKKSGATLPESKAPAPAGSPVVNTGKVDAKKRKVFKNSKGRTHVRQDGKKVYVKKLFTPKAV</sequence>
<evidence type="ECO:0000313" key="4">
    <source>
        <dbReference type="Proteomes" id="UP000247091"/>
    </source>
</evidence>
<name>M1I5T4_PBCVI</name>
<dbReference type="EMBL" id="JX997169">
    <property type="protein sequence ID" value="AGE53855.1"/>
    <property type="molecule type" value="Genomic_DNA"/>
</dbReference>